<dbReference type="SUPFAM" id="SSF48264">
    <property type="entry name" value="Cytochrome P450"/>
    <property type="match status" value="1"/>
</dbReference>
<dbReference type="GO" id="GO:0005506">
    <property type="term" value="F:iron ion binding"/>
    <property type="evidence" value="ECO:0007669"/>
    <property type="project" value="InterPro"/>
</dbReference>
<evidence type="ECO:0000256" key="4">
    <source>
        <dbReference type="ARBA" id="ARBA00023002"/>
    </source>
</evidence>
<dbReference type="Proteomes" id="UP000327011">
    <property type="component" value="Unassembled WGS sequence"/>
</dbReference>
<dbReference type="CDD" id="cd11029">
    <property type="entry name" value="CYP107-like"/>
    <property type="match status" value="1"/>
</dbReference>
<evidence type="ECO:0000256" key="2">
    <source>
        <dbReference type="ARBA" id="ARBA00022617"/>
    </source>
</evidence>
<evidence type="ECO:0000256" key="7">
    <source>
        <dbReference type="RuleBase" id="RU000461"/>
    </source>
</evidence>
<evidence type="ECO:0000256" key="5">
    <source>
        <dbReference type="ARBA" id="ARBA00023004"/>
    </source>
</evidence>
<dbReference type="InterPro" id="IPR001128">
    <property type="entry name" value="Cyt_P450"/>
</dbReference>
<dbReference type="PRINTS" id="PR00385">
    <property type="entry name" value="P450"/>
</dbReference>
<dbReference type="PANTHER" id="PTHR46696:SF1">
    <property type="entry name" value="CYTOCHROME P450 YJIB-RELATED"/>
    <property type="match status" value="1"/>
</dbReference>
<dbReference type="Gene3D" id="1.10.630.10">
    <property type="entry name" value="Cytochrome P450"/>
    <property type="match status" value="1"/>
</dbReference>
<dbReference type="GO" id="GO:0004497">
    <property type="term" value="F:monooxygenase activity"/>
    <property type="evidence" value="ECO:0007669"/>
    <property type="project" value="UniProtKB-KW"/>
</dbReference>
<dbReference type="AlphaFoldDB" id="A0A5J5JUR9"/>
<dbReference type="GO" id="GO:0020037">
    <property type="term" value="F:heme binding"/>
    <property type="evidence" value="ECO:0007669"/>
    <property type="project" value="InterPro"/>
</dbReference>
<protein>
    <submittedName>
        <fullName evidence="8">Cytochrome P450</fullName>
    </submittedName>
</protein>
<dbReference type="InterPro" id="IPR017972">
    <property type="entry name" value="Cyt_P450_CS"/>
</dbReference>
<dbReference type="FunFam" id="1.10.630.10:FF:000018">
    <property type="entry name" value="Cytochrome P450 monooxygenase"/>
    <property type="match status" value="1"/>
</dbReference>
<accession>A0A5J5JUR9</accession>
<name>A0A5J5JUR9_9ACTN</name>
<evidence type="ECO:0000313" key="9">
    <source>
        <dbReference type="Proteomes" id="UP000327011"/>
    </source>
</evidence>
<keyword evidence="2 7" id="KW-0349">Heme</keyword>
<evidence type="ECO:0000313" key="8">
    <source>
        <dbReference type="EMBL" id="KAA9374800.1"/>
    </source>
</evidence>
<proteinExistence type="inferred from homology"/>
<dbReference type="EMBL" id="VYTZ01000014">
    <property type="protein sequence ID" value="KAA9374800.1"/>
    <property type="molecule type" value="Genomic_DNA"/>
</dbReference>
<dbReference type="InterPro" id="IPR036396">
    <property type="entry name" value="Cyt_P450_sf"/>
</dbReference>
<comment type="similarity">
    <text evidence="1 7">Belongs to the cytochrome P450 family.</text>
</comment>
<evidence type="ECO:0000256" key="1">
    <source>
        <dbReference type="ARBA" id="ARBA00010617"/>
    </source>
</evidence>
<dbReference type="RefSeq" id="WP_150938210.1">
    <property type="nucleotide sequence ID" value="NZ_VYTZ01000014.1"/>
</dbReference>
<dbReference type="InterPro" id="IPR002397">
    <property type="entry name" value="Cyt_P450_B"/>
</dbReference>
<keyword evidence="9" id="KW-1185">Reference proteome</keyword>
<keyword evidence="6 7" id="KW-0503">Monooxygenase</keyword>
<evidence type="ECO:0000256" key="6">
    <source>
        <dbReference type="ARBA" id="ARBA00023033"/>
    </source>
</evidence>
<dbReference type="PRINTS" id="PR00359">
    <property type="entry name" value="BP450"/>
</dbReference>
<keyword evidence="3 7" id="KW-0479">Metal-binding</keyword>
<dbReference type="Pfam" id="PF00067">
    <property type="entry name" value="p450"/>
    <property type="match status" value="1"/>
</dbReference>
<dbReference type="PROSITE" id="PS00086">
    <property type="entry name" value="CYTOCHROME_P450"/>
    <property type="match status" value="1"/>
</dbReference>
<dbReference type="PANTHER" id="PTHR46696">
    <property type="entry name" value="P450, PUTATIVE (EUROFUNG)-RELATED"/>
    <property type="match status" value="1"/>
</dbReference>
<organism evidence="8 9">
    <name type="scientific">Microbispora cellulosiformans</name>
    <dbReference type="NCBI Taxonomy" id="2614688"/>
    <lineage>
        <taxon>Bacteria</taxon>
        <taxon>Bacillati</taxon>
        <taxon>Actinomycetota</taxon>
        <taxon>Actinomycetes</taxon>
        <taxon>Streptosporangiales</taxon>
        <taxon>Streptosporangiaceae</taxon>
        <taxon>Microbispora</taxon>
    </lineage>
</organism>
<dbReference type="GO" id="GO:0016705">
    <property type="term" value="F:oxidoreductase activity, acting on paired donors, with incorporation or reduction of molecular oxygen"/>
    <property type="evidence" value="ECO:0007669"/>
    <property type="project" value="InterPro"/>
</dbReference>
<keyword evidence="4 7" id="KW-0560">Oxidoreductase</keyword>
<evidence type="ECO:0000256" key="3">
    <source>
        <dbReference type="ARBA" id="ARBA00022723"/>
    </source>
</evidence>
<keyword evidence="5 7" id="KW-0408">Iron</keyword>
<comment type="caution">
    <text evidence="8">The sequence shown here is derived from an EMBL/GenBank/DDBJ whole genome shotgun (WGS) entry which is preliminary data.</text>
</comment>
<gene>
    <name evidence="8" type="ORF">F5972_29790</name>
</gene>
<reference evidence="8 9" key="1">
    <citation type="submission" date="2019-09" db="EMBL/GenBank/DDBJ databases">
        <title>Screening of Novel Bioactive Compounds from Soil-Associated.</title>
        <authorList>
            <person name="Gong X."/>
        </authorList>
    </citation>
    <scope>NUCLEOTIDE SEQUENCE [LARGE SCALE GENOMIC DNA]</scope>
    <source>
        <strain evidence="8 9">Gxj-6</strain>
    </source>
</reference>
<sequence length="410" mass="44293">MSSLSAPRCPVLDPTGASVHAEAAALRAEGPAVLVELPGPVRAWAITRHSVIQALTNDPRVSRDSRRHWPGLADVPEGWSLAALTMQESFFNFYGEEHRRSRRRVAPSFSPRQVERMRPRVQATADRLVKALAALPPGATADVRHALALPLTITVICDLFGVPEHMRAGIGSGIDGALNSSLDAEEAVAAHTALYDRLGELLRYKREHPADDLTSDLLLPAEPGAEPMSESELLGTLFLMIGAGHETTVNLITSAVQGLLTHPEYLARIHEGAIGWQDVIEETLRIEGPVMHMPMRSALEDIDLGEGVVIRKGDAITIGFAAAGRDPELHPHCPERFDPTRAGKEHLAFGHGPHFCLGAHLARLEAEIALTTLFRELPDLALAYPGDVPARLTSFMINGPVGLEVVPHPA</sequence>